<dbReference type="AlphaFoldDB" id="R7SJ14"/>
<evidence type="ECO:0000256" key="1">
    <source>
        <dbReference type="SAM" id="MobiDB-lite"/>
    </source>
</evidence>
<protein>
    <submittedName>
        <fullName evidence="2">Uncharacterized protein</fullName>
    </submittedName>
</protein>
<accession>R7SJ14</accession>
<proteinExistence type="predicted"/>
<feature type="region of interest" description="Disordered" evidence="1">
    <location>
        <begin position="87"/>
        <end position="106"/>
    </location>
</feature>
<reference evidence="3" key="1">
    <citation type="journal article" date="2012" name="Science">
        <title>The Paleozoic origin of enzymatic lignin decomposition reconstructed from 31 fungal genomes.</title>
        <authorList>
            <person name="Floudas D."/>
            <person name="Binder M."/>
            <person name="Riley R."/>
            <person name="Barry K."/>
            <person name="Blanchette R.A."/>
            <person name="Henrissat B."/>
            <person name="Martinez A.T."/>
            <person name="Otillar R."/>
            <person name="Spatafora J.W."/>
            <person name="Yadav J.S."/>
            <person name="Aerts A."/>
            <person name="Benoit I."/>
            <person name="Boyd A."/>
            <person name="Carlson A."/>
            <person name="Copeland A."/>
            <person name="Coutinho P.M."/>
            <person name="de Vries R.P."/>
            <person name="Ferreira P."/>
            <person name="Findley K."/>
            <person name="Foster B."/>
            <person name="Gaskell J."/>
            <person name="Glotzer D."/>
            <person name="Gorecki P."/>
            <person name="Heitman J."/>
            <person name="Hesse C."/>
            <person name="Hori C."/>
            <person name="Igarashi K."/>
            <person name="Jurgens J.A."/>
            <person name="Kallen N."/>
            <person name="Kersten P."/>
            <person name="Kohler A."/>
            <person name="Kuees U."/>
            <person name="Kumar T.K.A."/>
            <person name="Kuo A."/>
            <person name="LaButti K."/>
            <person name="Larrondo L.F."/>
            <person name="Lindquist E."/>
            <person name="Ling A."/>
            <person name="Lombard V."/>
            <person name="Lucas S."/>
            <person name="Lundell T."/>
            <person name="Martin R."/>
            <person name="McLaughlin D.J."/>
            <person name="Morgenstern I."/>
            <person name="Morin E."/>
            <person name="Murat C."/>
            <person name="Nagy L.G."/>
            <person name="Nolan M."/>
            <person name="Ohm R.A."/>
            <person name="Patyshakuliyeva A."/>
            <person name="Rokas A."/>
            <person name="Ruiz-Duenas F.J."/>
            <person name="Sabat G."/>
            <person name="Salamov A."/>
            <person name="Samejima M."/>
            <person name="Schmutz J."/>
            <person name="Slot J.C."/>
            <person name="St John F."/>
            <person name="Stenlid J."/>
            <person name="Sun H."/>
            <person name="Sun S."/>
            <person name="Syed K."/>
            <person name="Tsang A."/>
            <person name="Wiebenga A."/>
            <person name="Young D."/>
            <person name="Pisabarro A."/>
            <person name="Eastwood D.C."/>
            <person name="Martin F."/>
            <person name="Cullen D."/>
            <person name="Grigoriev I.V."/>
            <person name="Hibbett D.S."/>
        </authorList>
    </citation>
    <scope>NUCLEOTIDE SEQUENCE [LARGE SCALE GENOMIC DNA]</scope>
    <source>
        <strain evidence="3">MF3/22</strain>
    </source>
</reference>
<keyword evidence="3" id="KW-1185">Reference proteome</keyword>
<organism evidence="2 3">
    <name type="scientific">Fomitiporia mediterranea (strain MF3/22)</name>
    <name type="common">Grapevine white-rot fungus</name>
    <dbReference type="NCBI Taxonomy" id="694068"/>
    <lineage>
        <taxon>Eukaryota</taxon>
        <taxon>Fungi</taxon>
        <taxon>Dikarya</taxon>
        <taxon>Basidiomycota</taxon>
        <taxon>Agaricomycotina</taxon>
        <taxon>Agaricomycetes</taxon>
        <taxon>Hymenochaetales</taxon>
        <taxon>Hymenochaetaceae</taxon>
        <taxon>Fomitiporia</taxon>
    </lineage>
</organism>
<feature type="compositionally biased region" description="Basic and acidic residues" evidence="1">
    <location>
        <begin position="87"/>
        <end position="105"/>
    </location>
</feature>
<evidence type="ECO:0000313" key="2">
    <source>
        <dbReference type="EMBL" id="EJC97609.1"/>
    </source>
</evidence>
<gene>
    <name evidence="2" type="ORF">FOMMEDRAFT_32393</name>
</gene>
<sequence>MHAIRQDEWSFFVSCVQSKLVEEVERPVTMPTTKTKIDARQHGKNVWKISSMEMFMSQAADVCYCAVRRRGVSLDWEWNVQDVKKESKQKDKKSKENQKFQETREGVVQNDRQVENDLFVDLQYVNEVGRTMYACKQVRSRLRYYTGKQLYRSVRNRKRSPKLWRLCTRKVKTDRRSTIFHTWCGWETGVNNMQTDAQTD</sequence>
<dbReference type="EMBL" id="JH717986">
    <property type="protein sequence ID" value="EJC97609.1"/>
    <property type="molecule type" value="Genomic_DNA"/>
</dbReference>
<dbReference type="KEGG" id="fme:FOMMEDRAFT_32393"/>
<name>R7SJ14_FOMME</name>
<dbReference type="Proteomes" id="UP000053630">
    <property type="component" value="Unassembled WGS sequence"/>
</dbReference>
<dbReference type="RefSeq" id="XP_007272026.1">
    <property type="nucleotide sequence ID" value="XM_007271964.1"/>
</dbReference>
<evidence type="ECO:0000313" key="3">
    <source>
        <dbReference type="Proteomes" id="UP000053630"/>
    </source>
</evidence>
<dbReference type="GeneID" id="18679190"/>